<evidence type="ECO:0000313" key="8">
    <source>
        <dbReference type="Proteomes" id="UP000800036"/>
    </source>
</evidence>
<dbReference type="InterPro" id="IPR036236">
    <property type="entry name" value="Znf_C2H2_sf"/>
</dbReference>
<dbReference type="EMBL" id="ML976673">
    <property type="protein sequence ID" value="KAF1974899.1"/>
    <property type="molecule type" value="Genomic_DNA"/>
</dbReference>
<evidence type="ECO:0000256" key="2">
    <source>
        <dbReference type="ARBA" id="ARBA00022737"/>
    </source>
</evidence>
<dbReference type="Proteomes" id="UP000800036">
    <property type="component" value="Unassembled WGS sequence"/>
</dbReference>
<gene>
    <name evidence="7" type="ORF">BU23DRAFT_92957</name>
</gene>
<dbReference type="InterPro" id="IPR013087">
    <property type="entry name" value="Znf_C2H2_type"/>
</dbReference>
<dbReference type="OrthoDB" id="6077919at2759"/>
<feature type="domain" description="C2H2-type" evidence="6">
    <location>
        <begin position="84"/>
        <end position="113"/>
    </location>
</feature>
<dbReference type="InterPro" id="IPR022755">
    <property type="entry name" value="Znf_C2H2_jaz"/>
</dbReference>
<dbReference type="PROSITE" id="PS50157">
    <property type="entry name" value="ZINC_FINGER_C2H2_2"/>
    <property type="match status" value="1"/>
</dbReference>
<dbReference type="GO" id="GO:0008270">
    <property type="term" value="F:zinc ion binding"/>
    <property type="evidence" value="ECO:0007669"/>
    <property type="project" value="UniProtKB-KW"/>
</dbReference>
<dbReference type="PROSITE" id="PS00028">
    <property type="entry name" value="ZINC_FINGER_C2H2_1"/>
    <property type="match status" value="4"/>
</dbReference>
<dbReference type="PANTHER" id="PTHR24379">
    <property type="entry name" value="KRAB AND ZINC FINGER DOMAIN-CONTAINING"/>
    <property type="match status" value="1"/>
</dbReference>
<keyword evidence="1" id="KW-0479">Metal-binding</keyword>
<sequence length="270" mass="31120">MFDCEVCNREFINFNAACQHMNALGHWGCEGCSVEFWSQNDAEDHMDDYGHRRPRFECEACDATFETFQAARYHMDANNHWRNHWCRSCKRGFQNENNLRMHLNSKVHKGDGLGCPFCRRAFTTATGIAHHLETGSCPNARNIDHASILRELRRRDPHHVITKKLLTHPSSTPTDTTVTPECWNGYGYECYICHSEFTTLRGLHQHVNSAVHRQKVYHCPGRTCHKEFTSLAGLFNHLESETCGTVRFDTVQRNVGHFLNGRSDNAIGFY</sequence>
<evidence type="ECO:0000259" key="6">
    <source>
        <dbReference type="PROSITE" id="PS50157"/>
    </source>
</evidence>
<dbReference type="PANTHER" id="PTHR24379:SF121">
    <property type="entry name" value="C2H2-TYPE DOMAIN-CONTAINING PROTEIN"/>
    <property type="match status" value="1"/>
</dbReference>
<keyword evidence="3 5" id="KW-0863">Zinc-finger</keyword>
<protein>
    <recommendedName>
        <fullName evidence="6">C2H2-type domain-containing protein</fullName>
    </recommendedName>
</protein>
<accession>A0A6A5VEU5</accession>
<evidence type="ECO:0000313" key="7">
    <source>
        <dbReference type="EMBL" id="KAF1974899.1"/>
    </source>
</evidence>
<organism evidence="7 8">
    <name type="scientific">Bimuria novae-zelandiae CBS 107.79</name>
    <dbReference type="NCBI Taxonomy" id="1447943"/>
    <lineage>
        <taxon>Eukaryota</taxon>
        <taxon>Fungi</taxon>
        <taxon>Dikarya</taxon>
        <taxon>Ascomycota</taxon>
        <taxon>Pezizomycotina</taxon>
        <taxon>Dothideomycetes</taxon>
        <taxon>Pleosporomycetidae</taxon>
        <taxon>Pleosporales</taxon>
        <taxon>Massarineae</taxon>
        <taxon>Didymosphaeriaceae</taxon>
        <taxon>Bimuria</taxon>
    </lineage>
</organism>
<reference evidence="7" key="1">
    <citation type="journal article" date="2020" name="Stud. Mycol.">
        <title>101 Dothideomycetes genomes: a test case for predicting lifestyles and emergence of pathogens.</title>
        <authorList>
            <person name="Haridas S."/>
            <person name="Albert R."/>
            <person name="Binder M."/>
            <person name="Bloem J."/>
            <person name="Labutti K."/>
            <person name="Salamov A."/>
            <person name="Andreopoulos B."/>
            <person name="Baker S."/>
            <person name="Barry K."/>
            <person name="Bills G."/>
            <person name="Bluhm B."/>
            <person name="Cannon C."/>
            <person name="Castanera R."/>
            <person name="Culley D."/>
            <person name="Daum C."/>
            <person name="Ezra D."/>
            <person name="Gonzalez J."/>
            <person name="Henrissat B."/>
            <person name="Kuo A."/>
            <person name="Liang C."/>
            <person name="Lipzen A."/>
            <person name="Lutzoni F."/>
            <person name="Magnuson J."/>
            <person name="Mondo S."/>
            <person name="Nolan M."/>
            <person name="Ohm R."/>
            <person name="Pangilinan J."/>
            <person name="Park H.-J."/>
            <person name="Ramirez L."/>
            <person name="Alfaro M."/>
            <person name="Sun H."/>
            <person name="Tritt A."/>
            <person name="Yoshinaga Y."/>
            <person name="Zwiers L.-H."/>
            <person name="Turgeon B."/>
            <person name="Goodwin S."/>
            <person name="Spatafora J."/>
            <person name="Crous P."/>
            <person name="Grigoriev I."/>
        </authorList>
    </citation>
    <scope>NUCLEOTIDE SEQUENCE</scope>
    <source>
        <strain evidence="7">CBS 107.79</strain>
    </source>
</reference>
<evidence type="ECO:0000256" key="1">
    <source>
        <dbReference type="ARBA" id="ARBA00022723"/>
    </source>
</evidence>
<dbReference type="SMART" id="SM00355">
    <property type="entry name" value="ZnF_C2H2"/>
    <property type="match status" value="7"/>
</dbReference>
<evidence type="ECO:0000256" key="5">
    <source>
        <dbReference type="PROSITE-ProRule" id="PRU00042"/>
    </source>
</evidence>
<dbReference type="Gene3D" id="3.30.160.60">
    <property type="entry name" value="Classic Zinc Finger"/>
    <property type="match status" value="3"/>
</dbReference>
<evidence type="ECO:0000256" key="4">
    <source>
        <dbReference type="ARBA" id="ARBA00022833"/>
    </source>
</evidence>
<name>A0A6A5VEU5_9PLEO</name>
<dbReference type="SUPFAM" id="SSF57667">
    <property type="entry name" value="beta-beta-alpha zinc fingers"/>
    <property type="match status" value="1"/>
</dbReference>
<proteinExistence type="predicted"/>
<dbReference type="Pfam" id="PF12171">
    <property type="entry name" value="zf-C2H2_jaz"/>
    <property type="match status" value="1"/>
</dbReference>
<keyword evidence="8" id="KW-1185">Reference proteome</keyword>
<keyword evidence="4" id="KW-0862">Zinc</keyword>
<keyword evidence="2" id="KW-0677">Repeat</keyword>
<evidence type="ECO:0000256" key="3">
    <source>
        <dbReference type="ARBA" id="ARBA00022771"/>
    </source>
</evidence>
<dbReference type="AlphaFoldDB" id="A0A6A5VEU5"/>
<dbReference type="Pfam" id="PF13912">
    <property type="entry name" value="zf-C2H2_6"/>
    <property type="match status" value="1"/>
</dbReference>